<dbReference type="Proteomes" id="UP001580407">
    <property type="component" value="Unassembled WGS sequence"/>
</dbReference>
<dbReference type="EMBL" id="JBHILM010000018">
    <property type="protein sequence ID" value="MFB5682515.1"/>
    <property type="molecule type" value="Genomic_DNA"/>
</dbReference>
<organism evidence="2 3">
    <name type="scientific">Paenibacillus terreus</name>
    <dbReference type="NCBI Taxonomy" id="1387834"/>
    <lineage>
        <taxon>Bacteria</taxon>
        <taxon>Bacillati</taxon>
        <taxon>Bacillota</taxon>
        <taxon>Bacilli</taxon>
        <taxon>Bacillales</taxon>
        <taxon>Paenibacillaceae</taxon>
        <taxon>Paenibacillus</taxon>
    </lineage>
</organism>
<proteinExistence type="predicted"/>
<evidence type="ECO:0000313" key="2">
    <source>
        <dbReference type="EMBL" id="MFB5682515.1"/>
    </source>
</evidence>
<keyword evidence="1" id="KW-0472">Membrane</keyword>
<feature type="transmembrane region" description="Helical" evidence="1">
    <location>
        <begin position="57"/>
        <end position="77"/>
    </location>
</feature>
<comment type="caution">
    <text evidence="2">The sequence shown here is derived from an EMBL/GenBank/DDBJ whole genome shotgun (WGS) entry which is preliminary data.</text>
</comment>
<gene>
    <name evidence="2" type="ORF">ACE3NQ_16430</name>
</gene>
<protein>
    <submittedName>
        <fullName evidence="2">Uncharacterized protein</fullName>
    </submittedName>
</protein>
<keyword evidence="1" id="KW-1133">Transmembrane helix</keyword>
<dbReference type="RefSeq" id="WP_375526273.1">
    <property type="nucleotide sequence ID" value="NZ_JBHILM010000018.1"/>
</dbReference>
<evidence type="ECO:0000256" key="1">
    <source>
        <dbReference type="SAM" id="Phobius"/>
    </source>
</evidence>
<keyword evidence="1" id="KW-0812">Transmembrane</keyword>
<sequence>MYIVAACQHSLYAELLVSEIENYGIPREQIAAIPLDRRNEKLLLFDTMHHADGHSMIDLALVLGTILMLLGSIYGFVLPFGPIIWALMGLIVGGVLGFAIKWFFLKRRGYKINARKGNTELIIMVNCDAAQEKDIEEICWHHNALGVGKLND</sequence>
<feature type="transmembrane region" description="Helical" evidence="1">
    <location>
        <begin position="83"/>
        <end position="105"/>
    </location>
</feature>
<name>A0ABV5BA77_9BACL</name>
<keyword evidence="3" id="KW-1185">Reference proteome</keyword>
<evidence type="ECO:0000313" key="3">
    <source>
        <dbReference type="Proteomes" id="UP001580407"/>
    </source>
</evidence>
<reference evidence="2 3" key="1">
    <citation type="submission" date="2024-09" db="EMBL/GenBank/DDBJ databases">
        <authorList>
            <person name="Ruan L."/>
        </authorList>
    </citation>
    <scope>NUCLEOTIDE SEQUENCE [LARGE SCALE GENOMIC DNA]</scope>
    <source>
        <strain evidence="2 3">D33</strain>
    </source>
</reference>
<accession>A0ABV5BA77</accession>